<dbReference type="InterPro" id="IPR029061">
    <property type="entry name" value="THDP-binding"/>
</dbReference>
<dbReference type="FunFam" id="3.40.50.920:FF:000002">
    <property type="entry name" value="1-deoxy-D-xylulose-5-phosphate synthase"/>
    <property type="match status" value="1"/>
</dbReference>
<keyword evidence="5" id="KW-0460">Magnesium</keyword>
<evidence type="ECO:0000256" key="2">
    <source>
        <dbReference type="ARBA" id="ARBA00011738"/>
    </source>
</evidence>
<keyword evidence="8" id="KW-0414">Isoprene biosynthesis</keyword>
<dbReference type="InterPro" id="IPR033248">
    <property type="entry name" value="Transketolase_C"/>
</dbReference>
<dbReference type="GO" id="GO:0008661">
    <property type="term" value="F:1-deoxy-D-xylulose-5-phosphate synthase activity"/>
    <property type="evidence" value="ECO:0007669"/>
    <property type="project" value="UniProtKB-EC"/>
</dbReference>
<keyword evidence="3 10" id="KW-0808">Transferase</keyword>
<comment type="subunit">
    <text evidence="2">Homodimer.</text>
</comment>
<evidence type="ECO:0000256" key="5">
    <source>
        <dbReference type="ARBA" id="ARBA00022842"/>
    </source>
</evidence>
<keyword evidence="7" id="KW-0786">Thiamine pyrophosphate</keyword>
<dbReference type="GO" id="GO:0019288">
    <property type="term" value="P:isopentenyl diphosphate biosynthetic process, methylerythritol 4-phosphate pathway"/>
    <property type="evidence" value="ECO:0007669"/>
    <property type="project" value="TreeGrafter"/>
</dbReference>
<feature type="domain" description="Transketolase C-terminal" evidence="9">
    <location>
        <begin position="67"/>
        <end position="189"/>
    </location>
</feature>
<dbReference type="SUPFAM" id="SSF52922">
    <property type="entry name" value="TK C-terminal domain-like"/>
    <property type="match status" value="1"/>
</dbReference>
<organism evidence="10 11">
    <name type="scientific">Candidatus Iainarchaeum sp</name>
    <dbReference type="NCBI Taxonomy" id="3101447"/>
    <lineage>
        <taxon>Archaea</taxon>
        <taxon>Candidatus Iainarchaeota</taxon>
        <taxon>Candidatus Iainarchaeia</taxon>
        <taxon>Candidatus Iainarchaeales</taxon>
        <taxon>Candidatus Iainarchaeaceae</taxon>
        <taxon>Candidatus Iainarchaeum</taxon>
    </lineage>
</organism>
<dbReference type="Gene3D" id="3.40.50.920">
    <property type="match status" value="1"/>
</dbReference>
<dbReference type="InterPro" id="IPR005477">
    <property type="entry name" value="Dxylulose-5-P_synthase"/>
</dbReference>
<evidence type="ECO:0000256" key="8">
    <source>
        <dbReference type="ARBA" id="ARBA00023229"/>
    </source>
</evidence>
<dbReference type="GO" id="GO:0046872">
    <property type="term" value="F:metal ion binding"/>
    <property type="evidence" value="ECO:0007669"/>
    <property type="project" value="UniProtKB-KW"/>
</dbReference>
<dbReference type="PANTHER" id="PTHR43322:SF5">
    <property type="entry name" value="1-DEOXY-D-XYLULOSE-5-PHOSPHATE SYNTHASE, CHLOROPLASTIC"/>
    <property type="match status" value="1"/>
</dbReference>
<keyword evidence="6" id="KW-0784">Thiamine biosynthesis</keyword>
<keyword evidence="4" id="KW-0479">Metal-binding</keyword>
<comment type="caution">
    <text evidence="10">The sequence shown here is derived from an EMBL/GenBank/DDBJ whole genome shotgun (WGS) entry which is preliminary data.</text>
</comment>
<dbReference type="GO" id="GO:0016114">
    <property type="term" value="P:terpenoid biosynthetic process"/>
    <property type="evidence" value="ECO:0007669"/>
    <property type="project" value="InterPro"/>
</dbReference>
<sequence>QGGILDISYTRILPHFVVMAPKDEVELQRMVKTAHEYNKGPIAVRYPKGASTVEPVSVDKLETIPIGKAEVVKDGKDVTLLAIGWMVRDAQKAAEELEKKGISAAVINARFAKPLDEKLISEYAKKTGHIITLEENTLMGGFGSAVLECLEKNQLSNVHVKRIGGADDYIPYDKPENIKKKFGMAVEDIVNAAVSMKGKK</sequence>
<evidence type="ECO:0000256" key="7">
    <source>
        <dbReference type="ARBA" id="ARBA00023052"/>
    </source>
</evidence>
<dbReference type="EC" id="2.2.1.7" evidence="10"/>
<dbReference type="GO" id="GO:0009228">
    <property type="term" value="P:thiamine biosynthetic process"/>
    <property type="evidence" value="ECO:0007669"/>
    <property type="project" value="UniProtKB-KW"/>
</dbReference>
<gene>
    <name evidence="10" type="ORF">FJY86_02355</name>
</gene>
<dbReference type="InterPro" id="IPR009014">
    <property type="entry name" value="Transketo_C/PFOR_II"/>
</dbReference>
<evidence type="ECO:0000256" key="1">
    <source>
        <dbReference type="ARBA" id="ARBA00001946"/>
    </source>
</evidence>
<proteinExistence type="predicted"/>
<evidence type="ECO:0000313" key="11">
    <source>
        <dbReference type="Proteomes" id="UP000774699"/>
    </source>
</evidence>
<feature type="non-terminal residue" evidence="10">
    <location>
        <position position="1"/>
    </location>
</feature>
<evidence type="ECO:0000256" key="4">
    <source>
        <dbReference type="ARBA" id="ARBA00022723"/>
    </source>
</evidence>
<dbReference type="Proteomes" id="UP000774699">
    <property type="component" value="Unassembled WGS sequence"/>
</dbReference>
<dbReference type="SUPFAM" id="SSF52518">
    <property type="entry name" value="Thiamin diphosphate-binding fold (THDP-binding)"/>
    <property type="match status" value="1"/>
</dbReference>
<protein>
    <submittedName>
        <fullName evidence="10">1-deoxy-D-xylulose-5-phosphate synthase</fullName>
        <ecNumber evidence="10">2.2.1.7</ecNumber>
    </submittedName>
</protein>
<name>A0A8T4C6N8_9ARCH</name>
<evidence type="ECO:0000259" key="9">
    <source>
        <dbReference type="Pfam" id="PF02780"/>
    </source>
</evidence>
<evidence type="ECO:0000313" key="10">
    <source>
        <dbReference type="EMBL" id="MBM3282159.1"/>
    </source>
</evidence>
<dbReference type="EMBL" id="VGJJ01000012">
    <property type="protein sequence ID" value="MBM3282159.1"/>
    <property type="molecule type" value="Genomic_DNA"/>
</dbReference>
<dbReference type="Pfam" id="PF02780">
    <property type="entry name" value="Transketolase_C"/>
    <property type="match status" value="1"/>
</dbReference>
<dbReference type="Gene3D" id="3.40.50.970">
    <property type="match status" value="1"/>
</dbReference>
<accession>A0A8T4C6N8</accession>
<reference evidence="10" key="1">
    <citation type="submission" date="2019-03" db="EMBL/GenBank/DDBJ databases">
        <title>Lake Tanganyika Metagenome-Assembled Genomes (MAGs).</title>
        <authorList>
            <person name="Tran P."/>
        </authorList>
    </citation>
    <scope>NUCLEOTIDE SEQUENCE</scope>
    <source>
        <strain evidence="10">M_DeepCast_50m_m2_156</strain>
    </source>
</reference>
<dbReference type="GO" id="GO:0005829">
    <property type="term" value="C:cytosol"/>
    <property type="evidence" value="ECO:0007669"/>
    <property type="project" value="TreeGrafter"/>
</dbReference>
<evidence type="ECO:0000256" key="6">
    <source>
        <dbReference type="ARBA" id="ARBA00022977"/>
    </source>
</evidence>
<comment type="cofactor">
    <cofactor evidence="1">
        <name>Mg(2+)</name>
        <dbReference type="ChEBI" id="CHEBI:18420"/>
    </cofactor>
</comment>
<dbReference type="AlphaFoldDB" id="A0A8T4C6N8"/>
<dbReference type="GO" id="GO:0006082">
    <property type="term" value="P:organic acid metabolic process"/>
    <property type="evidence" value="ECO:0007669"/>
    <property type="project" value="UniProtKB-ARBA"/>
</dbReference>
<dbReference type="PANTHER" id="PTHR43322">
    <property type="entry name" value="1-D-DEOXYXYLULOSE 5-PHOSPHATE SYNTHASE-RELATED"/>
    <property type="match status" value="1"/>
</dbReference>
<evidence type="ECO:0000256" key="3">
    <source>
        <dbReference type="ARBA" id="ARBA00022679"/>
    </source>
</evidence>